<evidence type="ECO:0000313" key="1">
    <source>
        <dbReference type="EMBL" id="PKY63556.1"/>
    </source>
</evidence>
<dbReference type="Proteomes" id="UP000234323">
    <property type="component" value="Unassembled WGS sequence"/>
</dbReference>
<organism evidence="1 2">
    <name type="scientific">Rhizophagus irregularis</name>
    <dbReference type="NCBI Taxonomy" id="588596"/>
    <lineage>
        <taxon>Eukaryota</taxon>
        <taxon>Fungi</taxon>
        <taxon>Fungi incertae sedis</taxon>
        <taxon>Mucoromycota</taxon>
        <taxon>Glomeromycotina</taxon>
        <taxon>Glomeromycetes</taxon>
        <taxon>Glomerales</taxon>
        <taxon>Glomeraceae</taxon>
        <taxon>Rhizophagus</taxon>
    </lineage>
</organism>
<protein>
    <submittedName>
        <fullName evidence="1">Uncharacterized protein</fullName>
    </submittedName>
</protein>
<sequence length="130" mass="15630">SRRSFDELYNIKKRYNAKEEDKQRALEKQNQAKMLGTSTNKLEQCVDLTRDLTKFKDTFHKHMTAFSERRTTRTRLRNKKLNDTNRHINTAKVEKLEFEFNNFKLNYFSVISRNQPHYNNKGDPRTTPTL</sequence>
<name>A0A2I1HXH3_9GLOM</name>
<gene>
    <name evidence="1" type="ORF">RhiirA4_492942</name>
</gene>
<dbReference type="AlphaFoldDB" id="A0A2I1HXH3"/>
<proteinExistence type="predicted"/>
<dbReference type="VEuPathDB" id="FungiDB:FUN_009240"/>
<feature type="non-terminal residue" evidence="1">
    <location>
        <position position="1"/>
    </location>
</feature>
<evidence type="ECO:0000313" key="2">
    <source>
        <dbReference type="Proteomes" id="UP000234323"/>
    </source>
</evidence>
<dbReference type="EMBL" id="LLXI01010862">
    <property type="protein sequence ID" value="PKY63556.1"/>
    <property type="molecule type" value="Genomic_DNA"/>
</dbReference>
<keyword evidence="2" id="KW-1185">Reference proteome</keyword>
<accession>A0A2I1HXH3</accession>
<reference evidence="1 2" key="1">
    <citation type="submission" date="2015-10" db="EMBL/GenBank/DDBJ databases">
        <title>Genome analyses suggest a sexual origin of heterokaryosis in a supposedly ancient asexual fungus.</title>
        <authorList>
            <person name="Ropars J."/>
            <person name="Sedzielewska K."/>
            <person name="Noel J."/>
            <person name="Charron P."/>
            <person name="Farinelli L."/>
            <person name="Marton T."/>
            <person name="Kruger M."/>
            <person name="Pelin A."/>
            <person name="Brachmann A."/>
            <person name="Corradi N."/>
        </authorList>
    </citation>
    <scope>NUCLEOTIDE SEQUENCE [LARGE SCALE GENOMIC DNA]</scope>
    <source>
        <strain evidence="1 2">A4</strain>
    </source>
</reference>
<comment type="caution">
    <text evidence="1">The sequence shown here is derived from an EMBL/GenBank/DDBJ whole genome shotgun (WGS) entry which is preliminary data.</text>
</comment>